<evidence type="ECO:0000256" key="2">
    <source>
        <dbReference type="SAM" id="SignalP"/>
    </source>
</evidence>
<sequence length="371" mass="41169">MISLLLISLLVSCQDAVRSLIPTPHDTLQMLSTTPYSGETVPEASHAFLGQTHQPPRPGLLSGLVPSEHYHVSPSTKMQLVEPRSQREQAARVPVQMGHSSNRANIEIDHSPPTNSLPSQSLSRSGYIGQRFGPYSQVAKFHDTGASGTNDNEHFSSQNTQRHPATVEVYNSLHHSEQHDRYPTIFWHQAQYKGLHTDLSTNTEKDTFPSSENLAALHATMPDLEEPAHLILDETLEIIEDNQRNREASHAFTPQSQIVPSTFPIESNIIHTGSSSGITDQHASSRSVHETPDSSVHSSERPLNGPHNADRDALLTLVHRKISYPSNMDAASLKELGLHKRRVFSMINFLKNRKTRLNLGPIPPLIKKPTV</sequence>
<feature type="region of interest" description="Disordered" evidence="1">
    <location>
        <begin position="269"/>
        <end position="309"/>
    </location>
</feature>
<feature type="chain" id="PRO_5040256176" evidence="2">
    <location>
        <begin position="20"/>
        <end position="371"/>
    </location>
</feature>
<comment type="caution">
    <text evidence="3">The sequence shown here is derived from an EMBL/GenBank/DDBJ whole genome shotgun (WGS) entry which is preliminary data.</text>
</comment>
<protein>
    <submittedName>
        <fullName evidence="3">Uncharacterized protein</fullName>
    </submittedName>
</protein>
<name>A0A9P6T6J8_9BASI</name>
<evidence type="ECO:0000313" key="3">
    <source>
        <dbReference type="EMBL" id="KAG0140484.1"/>
    </source>
</evidence>
<dbReference type="AlphaFoldDB" id="A0A9P6T6J8"/>
<dbReference type="Proteomes" id="UP000886653">
    <property type="component" value="Unassembled WGS sequence"/>
</dbReference>
<evidence type="ECO:0000313" key="4">
    <source>
        <dbReference type="Proteomes" id="UP000886653"/>
    </source>
</evidence>
<accession>A0A9P6T6J8</accession>
<dbReference type="EMBL" id="MU167441">
    <property type="protein sequence ID" value="KAG0140484.1"/>
    <property type="molecule type" value="Genomic_DNA"/>
</dbReference>
<feature type="compositionally biased region" description="Polar residues" evidence="1">
    <location>
        <begin position="269"/>
        <end position="286"/>
    </location>
</feature>
<reference evidence="3" key="1">
    <citation type="submission" date="2013-11" db="EMBL/GenBank/DDBJ databases">
        <title>Genome sequence of the fusiform rust pathogen reveals effectors for host alternation and coevolution with pine.</title>
        <authorList>
            <consortium name="DOE Joint Genome Institute"/>
            <person name="Smith K."/>
            <person name="Pendleton A."/>
            <person name="Kubisiak T."/>
            <person name="Anderson C."/>
            <person name="Salamov A."/>
            <person name="Aerts A."/>
            <person name="Riley R."/>
            <person name="Clum A."/>
            <person name="Lindquist E."/>
            <person name="Ence D."/>
            <person name="Campbell M."/>
            <person name="Kronenberg Z."/>
            <person name="Feau N."/>
            <person name="Dhillon B."/>
            <person name="Hamelin R."/>
            <person name="Burleigh J."/>
            <person name="Smith J."/>
            <person name="Yandell M."/>
            <person name="Nelson C."/>
            <person name="Grigoriev I."/>
            <person name="Davis J."/>
        </authorList>
    </citation>
    <scope>NUCLEOTIDE SEQUENCE</scope>
    <source>
        <strain evidence="3">G11</strain>
    </source>
</reference>
<keyword evidence="4" id="KW-1185">Reference proteome</keyword>
<proteinExistence type="predicted"/>
<feature type="signal peptide" evidence="2">
    <location>
        <begin position="1"/>
        <end position="19"/>
    </location>
</feature>
<gene>
    <name evidence="3" type="ORF">CROQUDRAFT_665134</name>
</gene>
<evidence type="ECO:0000256" key="1">
    <source>
        <dbReference type="SAM" id="MobiDB-lite"/>
    </source>
</evidence>
<organism evidence="3 4">
    <name type="scientific">Cronartium quercuum f. sp. fusiforme G11</name>
    <dbReference type="NCBI Taxonomy" id="708437"/>
    <lineage>
        <taxon>Eukaryota</taxon>
        <taxon>Fungi</taxon>
        <taxon>Dikarya</taxon>
        <taxon>Basidiomycota</taxon>
        <taxon>Pucciniomycotina</taxon>
        <taxon>Pucciniomycetes</taxon>
        <taxon>Pucciniales</taxon>
        <taxon>Coleosporiaceae</taxon>
        <taxon>Cronartium</taxon>
    </lineage>
</organism>
<keyword evidence="2" id="KW-0732">Signal</keyword>